<dbReference type="PANTHER" id="PTHR32071:SF57">
    <property type="entry name" value="C4-DICARBOXYLATE TRANSPORT TRANSCRIPTIONAL REGULATORY PROTEIN DCTD"/>
    <property type="match status" value="1"/>
</dbReference>
<dbReference type="PROSITE" id="PS00675">
    <property type="entry name" value="SIGMA54_INTERACT_1"/>
    <property type="match status" value="1"/>
</dbReference>
<dbReference type="SUPFAM" id="SSF52540">
    <property type="entry name" value="P-loop containing nucleoside triphosphate hydrolases"/>
    <property type="match status" value="1"/>
</dbReference>
<dbReference type="Pfam" id="PF25601">
    <property type="entry name" value="AAA_lid_14"/>
    <property type="match status" value="1"/>
</dbReference>
<evidence type="ECO:0000256" key="2">
    <source>
        <dbReference type="ARBA" id="ARBA00022840"/>
    </source>
</evidence>
<dbReference type="InterPro" id="IPR002197">
    <property type="entry name" value="HTH_Fis"/>
</dbReference>
<sequence>MNTYSGKKDDIQDNMFMNRLHQIFDPIEVPFIIVNRDTEIVMINEAFAEYLGHPRSEIIGRPVAEIDPNTRFPFVIKTKRAEINYKHKFSNGHTAIVHRIPVLDDNGDVAYGFGMVVFDDIKQLKEVLEKNKLLEGKLSIYQEELKHIRGAKYNWKTIVGNSILMQEVKKMASRSAKTDSNVLIIGESGTGKELFAHAIHNESKRAEGPFVKINCAAIPKDLLESELFGYEEGAFTGAKKQGKIGKFELAAGGTIFLDEIGDMPLEMQVKILRVLQEKEIERIGGNRTIPVDCRIIAATNHDLKERIKEQAFREDLYYRLNVINIEVPPLRNRKEDIEVLTLKLMEKLSGSLGKYVNNITVDALESLKAYNWPGNIRELENVIERAINLTDQETIELQHLPMHVIAHHKEADLSQPVSPTHLQSLREAVEEIEKSTILNCLKVMNYNKLKAAKVLGISRTSLYEKIEKYKIEA</sequence>
<dbReference type="InterPro" id="IPR027417">
    <property type="entry name" value="P-loop_NTPase"/>
</dbReference>
<dbReference type="PROSITE" id="PS50112">
    <property type="entry name" value="PAS"/>
    <property type="match status" value="1"/>
</dbReference>
<evidence type="ECO:0000256" key="1">
    <source>
        <dbReference type="ARBA" id="ARBA00022741"/>
    </source>
</evidence>
<keyword evidence="5" id="KW-0804">Transcription</keyword>
<keyword evidence="9" id="KW-1185">Reference proteome</keyword>
<dbReference type="RefSeq" id="WP_204663805.1">
    <property type="nucleotide sequence ID" value="NZ_JAFBDT010000009.1"/>
</dbReference>
<dbReference type="Proteomes" id="UP000767854">
    <property type="component" value="Unassembled WGS sequence"/>
</dbReference>
<evidence type="ECO:0000313" key="8">
    <source>
        <dbReference type="EMBL" id="MBM7561878.1"/>
    </source>
</evidence>
<gene>
    <name evidence="8" type="ORF">JOC49_001419</name>
</gene>
<evidence type="ECO:0000256" key="3">
    <source>
        <dbReference type="ARBA" id="ARBA00023015"/>
    </source>
</evidence>
<dbReference type="Gene3D" id="3.30.450.20">
    <property type="entry name" value="PAS domain"/>
    <property type="match status" value="1"/>
</dbReference>
<dbReference type="InterPro" id="IPR003593">
    <property type="entry name" value="AAA+_ATPase"/>
</dbReference>
<reference evidence="8 9" key="1">
    <citation type="submission" date="2021-01" db="EMBL/GenBank/DDBJ databases">
        <title>Genomic Encyclopedia of Type Strains, Phase IV (KMG-IV): sequencing the most valuable type-strain genomes for metagenomic binning, comparative biology and taxonomic classification.</title>
        <authorList>
            <person name="Goeker M."/>
        </authorList>
    </citation>
    <scope>NUCLEOTIDE SEQUENCE [LARGE SCALE GENOMIC DNA]</scope>
    <source>
        <strain evidence="8 9">DSM 24436</strain>
    </source>
</reference>
<dbReference type="InterPro" id="IPR058031">
    <property type="entry name" value="AAA_lid_NorR"/>
</dbReference>
<dbReference type="Pfam" id="PF02954">
    <property type="entry name" value="HTH_8"/>
    <property type="match status" value="1"/>
</dbReference>
<evidence type="ECO:0000256" key="5">
    <source>
        <dbReference type="ARBA" id="ARBA00023163"/>
    </source>
</evidence>
<dbReference type="PROSITE" id="PS00688">
    <property type="entry name" value="SIGMA54_INTERACT_3"/>
    <property type="match status" value="1"/>
</dbReference>
<keyword evidence="3" id="KW-0805">Transcription regulation</keyword>
<name>A0ABS2MR35_9FIRM</name>
<organism evidence="8 9">
    <name type="scientific">Fusibacter tunisiensis</name>
    <dbReference type="NCBI Taxonomy" id="1008308"/>
    <lineage>
        <taxon>Bacteria</taxon>
        <taxon>Bacillati</taxon>
        <taxon>Bacillota</taxon>
        <taxon>Clostridia</taxon>
        <taxon>Eubacteriales</taxon>
        <taxon>Eubacteriales Family XII. Incertae Sedis</taxon>
        <taxon>Fusibacter</taxon>
    </lineage>
</organism>
<dbReference type="SUPFAM" id="SSF46689">
    <property type="entry name" value="Homeodomain-like"/>
    <property type="match status" value="1"/>
</dbReference>
<comment type="caution">
    <text evidence="8">The sequence shown here is derived from an EMBL/GenBank/DDBJ whole genome shotgun (WGS) entry which is preliminary data.</text>
</comment>
<dbReference type="PANTHER" id="PTHR32071">
    <property type="entry name" value="TRANSCRIPTIONAL REGULATORY PROTEIN"/>
    <property type="match status" value="1"/>
</dbReference>
<dbReference type="CDD" id="cd00009">
    <property type="entry name" value="AAA"/>
    <property type="match status" value="1"/>
</dbReference>
<dbReference type="Gene3D" id="1.10.10.60">
    <property type="entry name" value="Homeodomain-like"/>
    <property type="match status" value="1"/>
</dbReference>
<dbReference type="InterPro" id="IPR025944">
    <property type="entry name" value="Sigma_54_int_dom_CS"/>
</dbReference>
<dbReference type="SMART" id="SM00091">
    <property type="entry name" value="PAS"/>
    <property type="match status" value="1"/>
</dbReference>
<dbReference type="SMART" id="SM00382">
    <property type="entry name" value="AAA"/>
    <property type="match status" value="1"/>
</dbReference>
<dbReference type="Gene3D" id="3.40.50.300">
    <property type="entry name" value="P-loop containing nucleotide triphosphate hydrolases"/>
    <property type="match status" value="1"/>
</dbReference>
<dbReference type="PROSITE" id="PS00676">
    <property type="entry name" value="SIGMA54_INTERACT_2"/>
    <property type="match status" value="1"/>
</dbReference>
<dbReference type="SUPFAM" id="SSF55785">
    <property type="entry name" value="PYP-like sensor domain (PAS domain)"/>
    <property type="match status" value="1"/>
</dbReference>
<dbReference type="NCBIfam" id="TIGR00229">
    <property type="entry name" value="sensory_box"/>
    <property type="match status" value="1"/>
</dbReference>
<dbReference type="PROSITE" id="PS50045">
    <property type="entry name" value="SIGMA54_INTERACT_4"/>
    <property type="match status" value="1"/>
</dbReference>
<dbReference type="Pfam" id="PF13426">
    <property type="entry name" value="PAS_9"/>
    <property type="match status" value="1"/>
</dbReference>
<dbReference type="InterPro" id="IPR002078">
    <property type="entry name" value="Sigma_54_int"/>
</dbReference>
<accession>A0ABS2MR35</accession>
<dbReference type="Pfam" id="PF00158">
    <property type="entry name" value="Sigma54_activat"/>
    <property type="match status" value="1"/>
</dbReference>
<dbReference type="InterPro" id="IPR025943">
    <property type="entry name" value="Sigma_54_int_dom_ATP-bd_2"/>
</dbReference>
<proteinExistence type="predicted"/>
<feature type="domain" description="PAS" evidence="7">
    <location>
        <begin position="16"/>
        <end position="61"/>
    </location>
</feature>
<keyword evidence="1" id="KW-0547">Nucleotide-binding</keyword>
<protein>
    <submittedName>
        <fullName evidence="8">PAS domain S-box-containing protein</fullName>
    </submittedName>
</protein>
<feature type="domain" description="Sigma-54 factor interaction" evidence="6">
    <location>
        <begin position="158"/>
        <end position="388"/>
    </location>
</feature>
<dbReference type="InterPro" id="IPR009057">
    <property type="entry name" value="Homeodomain-like_sf"/>
</dbReference>
<dbReference type="EMBL" id="JAFBDT010000009">
    <property type="protein sequence ID" value="MBM7561878.1"/>
    <property type="molecule type" value="Genomic_DNA"/>
</dbReference>
<dbReference type="Gene3D" id="1.10.8.60">
    <property type="match status" value="1"/>
</dbReference>
<dbReference type="InterPro" id="IPR035965">
    <property type="entry name" value="PAS-like_dom_sf"/>
</dbReference>
<dbReference type="CDD" id="cd00130">
    <property type="entry name" value="PAS"/>
    <property type="match status" value="1"/>
</dbReference>
<dbReference type="InterPro" id="IPR000014">
    <property type="entry name" value="PAS"/>
</dbReference>
<evidence type="ECO:0000256" key="4">
    <source>
        <dbReference type="ARBA" id="ARBA00023125"/>
    </source>
</evidence>
<evidence type="ECO:0000259" key="7">
    <source>
        <dbReference type="PROSITE" id="PS50112"/>
    </source>
</evidence>
<dbReference type="InterPro" id="IPR025662">
    <property type="entry name" value="Sigma_54_int_dom_ATP-bd_1"/>
</dbReference>
<evidence type="ECO:0000313" key="9">
    <source>
        <dbReference type="Proteomes" id="UP000767854"/>
    </source>
</evidence>
<keyword evidence="4" id="KW-0238">DNA-binding</keyword>
<dbReference type="PRINTS" id="PR01590">
    <property type="entry name" value="HTHFIS"/>
</dbReference>
<keyword evidence="2" id="KW-0067">ATP-binding</keyword>
<evidence type="ECO:0000259" key="6">
    <source>
        <dbReference type="PROSITE" id="PS50045"/>
    </source>
</evidence>